<evidence type="ECO:0000313" key="2">
    <source>
        <dbReference type="Proteomes" id="UP000317484"/>
    </source>
</evidence>
<protein>
    <recommendedName>
        <fullName evidence="3">PIN domain-containing protein</fullName>
    </recommendedName>
</protein>
<dbReference type="AlphaFoldDB" id="A0A521F9W3"/>
<dbReference type="RefSeq" id="WP_142459833.1">
    <property type="nucleotide sequence ID" value="NZ_FXTJ01000007.1"/>
</dbReference>
<keyword evidence="2" id="KW-1185">Reference proteome</keyword>
<organism evidence="1 2">
    <name type="scientific">Geodermatophilus aquaeductus</name>
    <dbReference type="NCBI Taxonomy" id="1564161"/>
    <lineage>
        <taxon>Bacteria</taxon>
        <taxon>Bacillati</taxon>
        <taxon>Actinomycetota</taxon>
        <taxon>Actinomycetes</taxon>
        <taxon>Geodermatophilales</taxon>
        <taxon>Geodermatophilaceae</taxon>
        <taxon>Geodermatophilus</taxon>
    </lineage>
</organism>
<dbReference type="Proteomes" id="UP000317484">
    <property type="component" value="Unassembled WGS sequence"/>
</dbReference>
<proteinExistence type="predicted"/>
<sequence>MSLEVAAAFQRIAREVLGDPWDRFIGAAGMALDLPLVNRDRRITELDLGETIW</sequence>
<gene>
    <name evidence="1" type="ORF">SAMN06273567_107262</name>
</gene>
<evidence type="ECO:0000313" key="1">
    <source>
        <dbReference type="EMBL" id="SMO92958.1"/>
    </source>
</evidence>
<name>A0A521F9W3_9ACTN</name>
<dbReference type="EMBL" id="FXTJ01000007">
    <property type="protein sequence ID" value="SMO92958.1"/>
    <property type="molecule type" value="Genomic_DNA"/>
</dbReference>
<reference evidence="1 2" key="1">
    <citation type="submission" date="2017-05" db="EMBL/GenBank/DDBJ databases">
        <authorList>
            <person name="Varghese N."/>
            <person name="Submissions S."/>
        </authorList>
    </citation>
    <scope>NUCLEOTIDE SEQUENCE [LARGE SCALE GENOMIC DNA]</scope>
    <source>
        <strain evidence="1 2">DSM 46834</strain>
    </source>
</reference>
<evidence type="ECO:0008006" key="3">
    <source>
        <dbReference type="Google" id="ProtNLM"/>
    </source>
</evidence>
<accession>A0A521F9W3</accession>